<gene>
    <name evidence="2" type="ORF">I8J34_03400</name>
</gene>
<dbReference type="Gene3D" id="3.30.1380.10">
    <property type="match status" value="1"/>
</dbReference>
<dbReference type="InterPro" id="IPR009045">
    <property type="entry name" value="Zn_M74/Hedgehog-like"/>
</dbReference>
<reference evidence="3" key="1">
    <citation type="journal article" date="2022" name="ISME J.">
        <title>Genetic and phylogenetic analysis of dissimilatory iodate-reducing bacteria identifies potential niches across the world's oceans.</title>
        <authorList>
            <person name="Reyes-Umana V."/>
            <person name="Henning Z."/>
            <person name="Lee K."/>
            <person name="Barnum T.P."/>
            <person name="Coates J.D."/>
        </authorList>
    </citation>
    <scope>NUCLEOTIDE SEQUENCE [LARGE SCALE GENOMIC DNA]</scope>
    <source>
        <strain evidence="3">IR12</strain>
    </source>
</reference>
<dbReference type="InterPro" id="IPR039561">
    <property type="entry name" value="Peptidase_M15C"/>
</dbReference>
<keyword evidence="3" id="KW-1185">Reference proteome</keyword>
<sequence>MIVLALLSYFLIVCAAALLLVFPGHRAMLASGCRASFDRLRQRGDRVWRTGGRVFGGLRARLLTRLGAIGRFVATQRLACLCGGLVVALPPLLAFALQGPAVFDFSDEVQAPGRQISALLQGEQLVPPLPLPPEFFSTREVEQVRPDVFDASRNWEQLDPEFTQRLLHVMKTLRERYGYELTLIEGYRSPERQMRLAALGPQVTLAGAYMSYHQYGLAADCAFIRDGKLVISERDPWVMQAYEHYGEVAESVGLTWGGRWKMRDFGHVELRRKDVLGRETS</sequence>
<protein>
    <submittedName>
        <fullName evidence="2">M15 family metallopeptidase</fullName>
    </submittedName>
</protein>
<dbReference type="Pfam" id="PF13539">
    <property type="entry name" value="Peptidase_M15_4"/>
    <property type="match status" value="1"/>
</dbReference>
<accession>A0A944D807</accession>
<comment type="caution">
    <text evidence="2">The sequence shown here is derived from an EMBL/GenBank/DDBJ whole genome shotgun (WGS) entry which is preliminary data.</text>
</comment>
<dbReference type="RefSeq" id="WP_214359965.1">
    <property type="nucleotide sequence ID" value="NZ_JAEKFT010000003.1"/>
</dbReference>
<dbReference type="GO" id="GO:0008233">
    <property type="term" value="F:peptidase activity"/>
    <property type="evidence" value="ECO:0007669"/>
    <property type="project" value="InterPro"/>
</dbReference>
<organism evidence="2 3">
    <name type="scientific">Denitromonas iodatirespirans</name>
    <dbReference type="NCBI Taxonomy" id="2795389"/>
    <lineage>
        <taxon>Bacteria</taxon>
        <taxon>Pseudomonadati</taxon>
        <taxon>Pseudomonadota</taxon>
        <taxon>Betaproteobacteria</taxon>
        <taxon>Rhodocyclales</taxon>
        <taxon>Zoogloeaceae</taxon>
        <taxon>Denitromonas</taxon>
    </lineage>
</organism>
<name>A0A944D807_DENI1</name>
<dbReference type="EMBL" id="JAEKFT010000003">
    <property type="protein sequence ID" value="MBT0960211.1"/>
    <property type="molecule type" value="Genomic_DNA"/>
</dbReference>
<proteinExistence type="predicted"/>
<dbReference type="Proteomes" id="UP000694660">
    <property type="component" value="Unassembled WGS sequence"/>
</dbReference>
<evidence type="ECO:0000313" key="2">
    <source>
        <dbReference type="EMBL" id="MBT0960211.1"/>
    </source>
</evidence>
<dbReference type="CDD" id="cd14845">
    <property type="entry name" value="L-Ala-D-Glu_peptidase_like"/>
    <property type="match status" value="1"/>
</dbReference>
<evidence type="ECO:0000259" key="1">
    <source>
        <dbReference type="Pfam" id="PF13539"/>
    </source>
</evidence>
<feature type="domain" description="Peptidase M15C" evidence="1">
    <location>
        <begin position="208"/>
        <end position="270"/>
    </location>
</feature>
<dbReference type="AlphaFoldDB" id="A0A944D807"/>
<evidence type="ECO:0000313" key="3">
    <source>
        <dbReference type="Proteomes" id="UP000694660"/>
    </source>
</evidence>
<dbReference type="SUPFAM" id="SSF55166">
    <property type="entry name" value="Hedgehog/DD-peptidase"/>
    <property type="match status" value="1"/>
</dbReference>